<feature type="compositionally biased region" description="Basic and acidic residues" evidence="11">
    <location>
        <begin position="621"/>
        <end position="632"/>
    </location>
</feature>
<feature type="region of interest" description="Disordered" evidence="11">
    <location>
        <begin position="1"/>
        <end position="30"/>
    </location>
</feature>
<evidence type="ECO:0000256" key="6">
    <source>
        <dbReference type="ARBA" id="ARBA00022771"/>
    </source>
</evidence>
<feature type="coiled-coil region" evidence="10">
    <location>
        <begin position="1223"/>
        <end position="1251"/>
    </location>
</feature>
<dbReference type="InterPro" id="IPR047558">
    <property type="entry name" value="BRcat_RBR_HOIL1"/>
</dbReference>
<feature type="region of interest" description="Disordered" evidence="11">
    <location>
        <begin position="1004"/>
        <end position="1044"/>
    </location>
</feature>
<dbReference type="PANTHER" id="PTHR22770">
    <property type="entry name" value="UBIQUITIN CONJUGATING ENZYME 7 INTERACTING PROTEIN-RELATED"/>
    <property type="match status" value="1"/>
</dbReference>
<feature type="compositionally biased region" description="Polar residues" evidence="11">
    <location>
        <begin position="607"/>
        <end position="620"/>
    </location>
</feature>
<evidence type="ECO:0000259" key="13">
    <source>
        <dbReference type="PROSITE" id="PS50089"/>
    </source>
</evidence>
<feature type="domain" description="Ubiquitin-like" evidence="12">
    <location>
        <begin position="1117"/>
        <end position="1188"/>
    </location>
</feature>
<keyword evidence="10" id="KW-0175">Coiled coil</keyword>
<evidence type="ECO:0000256" key="9">
    <source>
        <dbReference type="PROSITE-ProRule" id="PRU00175"/>
    </source>
</evidence>
<keyword evidence="8" id="KW-0862">Zinc</keyword>
<feature type="region of interest" description="Disordered" evidence="11">
    <location>
        <begin position="607"/>
        <end position="632"/>
    </location>
</feature>
<feature type="compositionally biased region" description="Polar residues" evidence="11">
    <location>
        <begin position="386"/>
        <end position="409"/>
    </location>
</feature>
<dbReference type="GO" id="GO:0008270">
    <property type="term" value="F:zinc ion binding"/>
    <property type="evidence" value="ECO:0007669"/>
    <property type="project" value="UniProtKB-KW"/>
</dbReference>
<feature type="region of interest" description="Disordered" evidence="11">
    <location>
        <begin position="683"/>
        <end position="707"/>
    </location>
</feature>
<dbReference type="PROSITE" id="PS50089">
    <property type="entry name" value="ZF_RING_2"/>
    <property type="match status" value="1"/>
</dbReference>
<dbReference type="Gene3D" id="3.30.40.10">
    <property type="entry name" value="Zinc/RING finger domain, C3HC4 (zinc finger)"/>
    <property type="match status" value="1"/>
</dbReference>
<evidence type="ECO:0000256" key="11">
    <source>
        <dbReference type="SAM" id="MobiDB-lite"/>
    </source>
</evidence>
<dbReference type="InterPro" id="IPR051628">
    <property type="entry name" value="LUBAC_E3_Ligases"/>
</dbReference>
<keyword evidence="4" id="KW-0479">Metal-binding</keyword>
<dbReference type="CDD" id="cd20345">
    <property type="entry name" value="BRcat_RBR_HOIL1"/>
    <property type="match status" value="1"/>
</dbReference>
<feature type="compositionally biased region" description="Acidic residues" evidence="11">
    <location>
        <begin position="1017"/>
        <end position="1027"/>
    </location>
</feature>
<feature type="domain" description="RING-type" evidence="14">
    <location>
        <begin position="1328"/>
        <end position="1557"/>
    </location>
</feature>
<feature type="domain" description="RING-type" evidence="13">
    <location>
        <begin position="1332"/>
        <end position="1374"/>
    </location>
</feature>
<evidence type="ECO:0000256" key="3">
    <source>
        <dbReference type="ARBA" id="ARBA00022679"/>
    </source>
</evidence>
<evidence type="ECO:0000256" key="2">
    <source>
        <dbReference type="ARBA" id="ARBA00022553"/>
    </source>
</evidence>
<sequence length="1561" mass="175416">MVERSGCSIEESSDDVTLHHDGSTANNSSTIKNSFQQNEIINNSSNYRFSIFKWFKRNANIGQERATNHQQTRVNDDENISKISSSESVDTYYSTATVKSFAFHSGTLGLGSSTKAHINSQILDDNQRNVGPFASGASKVIGKIGRDSTNVTQTLPTNVLSRSRDITTRYSLQSCAIGAGSYDNINDNQRKLENNLIFRRLNNRSVERRHVHVKGKRRAPNPPGINSRPVSLCVPNAILSSSGRRKRRPAPKPPELIVTVKNCEKNGMDIDDNHENYLKTTNLTVDTKNFDDTADNSVLKVKEENNDQQSTISNDTLVLRGGVLLAKRENLMSIKSSTSGPSGVALIGAGHQRNSALNNCPNTAPMPRPWYKRSVFENSSKKIDNSRVSGSIENKNEQGNNSGTSGSMKINQNYQHRHHQLEKNPNEGSLSRLKFFHRDKNIDDKRKEVKRRSGLSILTNISELDKEAAAIVQEEQARTRALLLKQTSVIGDEFGKQTDNNQHEVIQNMVTSAIESSPRRGTRALISKFNAIGNITKVTVNSSFFNKNTSNKEPDNAKIINDNWRNKITITETNAKVHPDLSRYFPQCGSPKIHSDNKITKTSVDTSRSSFFHGTNSDNNANKKPEIIRETKISTEEQRNLISDVTERLTALQSVVKKSSLEDIKSSSPILTRSAVKSRKELIANDNDDDNGGNNDGAQGKKVSSRLAYSPKVLRTKAFTSDDEKKSHNLEAIQREFTNIFEVMDKQQLNSTNFNQTNQLLYKEKKDQQVGTSSQVSKVLDILVETQKIERNNWLESNNKSETKSKTQLLLNKFEDPTTKGLKEMLKEMKHSLPKRPKPKRTTNERLLTTNTDDAKQSENKPNSHLLNHIKVNYPPIIHTAPIKKIELLKEHDNKIKIQQKVSSGVQTSGNIRKKIITNNSSIPSTSQSHKYDDIVYKTMRKKFQLMRPREFAAIGAIKTMQNSKNNDNNTYANVIEQSLYANALVLPSRNHQMIPNNISLSNYRKKSNLPVPHDNNDDEDDDDDDDNGKSASHSSSHGYLGAIESREVNSRALTMADEQRMNTMAVNRLIKKLEGAIASGNHQQASEYAKELATLKIQCSVVRHRQKNNDLINLDMYIEDRLAHQGPIALQLPLLMTVGQLKEKISNDFNIPANVQRWIINNTLTENNDATLDNLHATEGSPIFLYLVAPDLQIADMEKQPIVAMNEDDGDDDEEDNNDVNNDEMEEKVVEEAEEMNDIEEIKNNDEIEDELLNREKIPKQQPEVEVCRNTASTEPEIPLKNINIEDIILPMDNIEEEGAAGWVEPEPEEYQELIALESCDIAPNTVPIDCPICFVKCTPYEAVVLRDCLHAFCRECLVATIKHCDEALVKCPYGDAEYSCESTIQEREIKALVDEDLYDLHLIKSISQAENNAGENGFHCKTPDCTYWCLYEENINNFICPVCNKTNCITCRAIHEGQNCLEYQEYIRLSKDCDGESKQTAAVLAHMLDRGEAMKCSTCNVVVMKKQGCDWLKCTMCKTELCWVTKGPRWGPGGIGDTSGGCRCNVNGIKCHPLCNYCH</sequence>
<keyword evidence="2" id="KW-0597">Phosphoprotein</keyword>
<dbReference type="FunFam" id="3.30.40.10:FF:000137">
    <property type="entry name" value="RanBP-type and C3HC4-type zinc finger-containing protein 1"/>
    <property type="match status" value="1"/>
</dbReference>
<comment type="caution">
    <text evidence="15">The sequence shown here is derived from an EMBL/GenBank/DDBJ whole genome shotgun (WGS) entry which is preliminary data.</text>
</comment>
<dbReference type="SUPFAM" id="SSF57850">
    <property type="entry name" value="RING/U-box"/>
    <property type="match status" value="3"/>
</dbReference>
<dbReference type="Gene3D" id="3.10.20.90">
    <property type="entry name" value="Phosphatidylinositol 3-kinase Catalytic Subunit, Chain A, domain 1"/>
    <property type="match status" value="1"/>
</dbReference>
<dbReference type="InterPro" id="IPR047559">
    <property type="entry name" value="HOIL1_RBR_mRING-HC-C3HC3D"/>
</dbReference>
<comment type="pathway">
    <text evidence="1">Protein modification; protein ubiquitination.</text>
</comment>
<dbReference type="InterPro" id="IPR044066">
    <property type="entry name" value="TRIAD_supradom"/>
</dbReference>
<feature type="region of interest" description="Disordered" evidence="11">
    <location>
        <begin position="829"/>
        <end position="862"/>
    </location>
</feature>
<evidence type="ECO:0000256" key="7">
    <source>
        <dbReference type="ARBA" id="ARBA00022786"/>
    </source>
</evidence>
<evidence type="ECO:0000256" key="1">
    <source>
        <dbReference type="ARBA" id="ARBA00004906"/>
    </source>
</evidence>
<proteinExistence type="predicted"/>
<dbReference type="GO" id="GO:0009893">
    <property type="term" value="P:positive regulation of metabolic process"/>
    <property type="evidence" value="ECO:0007669"/>
    <property type="project" value="UniProtKB-ARBA"/>
</dbReference>
<evidence type="ECO:0000256" key="8">
    <source>
        <dbReference type="ARBA" id="ARBA00022833"/>
    </source>
</evidence>
<dbReference type="InterPro" id="IPR001841">
    <property type="entry name" value="Znf_RING"/>
</dbReference>
<feature type="region of interest" description="Disordered" evidence="11">
    <location>
        <begin position="382"/>
        <end position="409"/>
    </location>
</feature>
<dbReference type="PANTHER" id="PTHR22770:SF13">
    <property type="entry name" value="RING-TYPE DOMAIN-CONTAINING PROTEIN"/>
    <property type="match status" value="1"/>
</dbReference>
<gene>
    <name evidence="15" type="ORF">PV327_009550</name>
</gene>
<keyword evidence="16" id="KW-1185">Reference proteome</keyword>
<name>A0AA39CAN7_MICHY</name>
<feature type="compositionally biased region" description="Basic residues" evidence="11">
    <location>
        <begin position="832"/>
        <end position="841"/>
    </location>
</feature>
<evidence type="ECO:0000256" key="4">
    <source>
        <dbReference type="ARBA" id="ARBA00022723"/>
    </source>
</evidence>
<reference evidence="15" key="2">
    <citation type="submission" date="2023-03" db="EMBL/GenBank/DDBJ databases">
        <authorList>
            <person name="Inwood S.N."/>
            <person name="Skelly J.G."/>
            <person name="Guhlin J."/>
            <person name="Harrop T.W.R."/>
            <person name="Goldson S.G."/>
            <person name="Dearden P.K."/>
        </authorList>
    </citation>
    <scope>NUCLEOTIDE SEQUENCE</scope>
    <source>
        <strain evidence="15">Lincoln</strain>
        <tissue evidence="15">Whole body</tissue>
    </source>
</reference>
<dbReference type="InterPro" id="IPR017907">
    <property type="entry name" value="Znf_RING_CS"/>
</dbReference>
<keyword evidence="3" id="KW-0808">Transferase</keyword>
<dbReference type="CDD" id="cd20358">
    <property type="entry name" value="Rcat_RBR_HOIL1"/>
    <property type="match status" value="1"/>
</dbReference>
<evidence type="ECO:0000256" key="10">
    <source>
        <dbReference type="SAM" id="Coils"/>
    </source>
</evidence>
<dbReference type="GO" id="GO:0071797">
    <property type="term" value="C:LUBAC complex"/>
    <property type="evidence" value="ECO:0007669"/>
    <property type="project" value="TreeGrafter"/>
</dbReference>
<organism evidence="15 16">
    <name type="scientific">Microctonus hyperodae</name>
    <name type="common">Parasitoid wasp</name>
    <dbReference type="NCBI Taxonomy" id="165561"/>
    <lineage>
        <taxon>Eukaryota</taxon>
        <taxon>Metazoa</taxon>
        <taxon>Ecdysozoa</taxon>
        <taxon>Arthropoda</taxon>
        <taxon>Hexapoda</taxon>
        <taxon>Insecta</taxon>
        <taxon>Pterygota</taxon>
        <taxon>Neoptera</taxon>
        <taxon>Endopterygota</taxon>
        <taxon>Hymenoptera</taxon>
        <taxon>Apocrita</taxon>
        <taxon>Ichneumonoidea</taxon>
        <taxon>Braconidae</taxon>
        <taxon>Euphorinae</taxon>
        <taxon>Microctonus</taxon>
    </lineage>
</organism>
<dbReference type="InterPro" id="IPR013083">
    <property type="entry name" value="Znf_RING/FYVE/PHD"/>
</dbReference>
<keyword evidence="5" id="KW-0677">Repeat</keyword>
<dbReference type="GO" id="GO:0004842">
    <property type="term" value="F:ubiquitin-protein transferase activity"/>
    <property type="evidence" value="ECO:0007669"/>
    <property type="project" value="TreeGrafter"/>
</dbReference>
<dbReference type="GO" id="GO:0043130">
    <property type="term" value="F:ubiquitin binding"/>
    <property type="evidence" value="ECO:0007669"/>
    <property type="project" value="TreeGrafter"/>
</dbReference>
<keyword evidence="7" id="KW-0833">Ubl conjugation pathway</keyword>
<dbReference type="InterPro" id="IPR000626">
    <property type="entry name" value="Ubiquitin-like_dom"/>
</dbReference>
<protein>
    <recommendedName>
        <fullName evidence="17">RanBP-type and C3HC4-type zinc finger-containing protein 1</fullName>
    </recommendedName>
</protein>
<evidence type="ECO:0000259" key="14">
    <source>
        <dbReference type="PROSITE" id="PS51873"/>
    </source>
</evidence>
<dbReference type="GO" id="GO:0097039">
    <property type="term" value="P:protein linear polyubiquitination"/>
    <property type="evidence" value="ECO:0007669"/>
    <property type="project" value="TreeGrafter"/>
</dbReference>
<evidence type="ECO:0000313" key="16">
    <source>
        <dbReference type="Proteomes" id="UP001168972"/>
    </source>
</evidence>
<reference evidence="15" key="1">
    <citation type="journal article" date="2023" name="bioRxiv">
        <title>Scaffold-level genome assemblies of two parasitoid biocontrol wasps reveal the parthenogenesis mechanism and an associated novel virus.</title>
        <authorList>
            <person name="Inwood S."/>
            <person name="Skelly J."/>
            <person name="Guhlin J."/>
            <person name="Harrop T."/>
            <person name="Goldson S."/>
            <person name="Dearden P."/>
        </authorList>
    </citation>
    <scope>NUCLEOTIDE SEQUENCE</scope>
    <source>
        <strain evidence="15">Lincoln</strain>
        <tissue evidence="15">Whole body</tissue>
    </source>
</reference>
<accession>A0AA39CAN7</accession>
<dbReference type="SUPFAM" id="SSF54236">
    <property type="entry name" value="Ubiquitin-like"/>
    <property type="match status" value="1"/>
</dbReference>
<dbReference type="CDD" id="cd16633">
    <property type="entry name" value="mRING-HC-C3HC3D_RBR_HOIL1"/>
    <property type="match status" value="1"/>
</dbReference>
<dbReference type="GO" id="GO:0043161">
    <property type="term" value="P:proteasome-mediated ubiquitin-dependent protein catabolic process"/>
    <property type="evidence" value="ECO:0007669"/>
    <property type="project" value="TreeGrafter"/>
</dbReference>
<evidence type="ECO:0000259" key="12">
    <source>
        <dbReference type="PROSITE" id="PS50053"/>
    </source>
</evidence>
<keyword evidence="6 9" id="KW-0863">Zinc-finger</keyword>
<dbReference type="InterPro" id="IPR029071">
    <property type="entry name" value="Ubiquitin-like_domsf"/>
</dbReference>
<dbReference type="EMBL" id="JAQQBR010001835">
    <property type="protein sequence ID" value="KAK0161032.1"/>
    <property type="molecule type" value="Genomic_DNA"/>
</dbReference>
<evidence type="ECO:0000313" key="15">
    <source>
        <dbReference type="EMBL" id="KAK0161032.1"/>
    </source>
</evidence>
<evidence type="ECO:0008006" key="17">
    <source>
        <dbReference type="Google" id="ProtNLM"/>
    </source>
</evidence>
<dbReference type="Proteomes" id="UP001168972">
    <property type="component" value="Unassembled WGS sequence"/>
</dbReference>
<dbReference type="PROSITE" id="PS50053">
    <property type="entry name" value="UBIQUITIN_2"/>
    <property type="match status" value="1"/>
</dbReference>
<dbReference type="InterPro" id="IPR047557">
    <property type="entry name" value="Rcat_RBR_HOIL1"/>
</dbReference>
<evidence type="ECO:0000256" key="5">
    <source>
        <dbReference type="ARBA" id="ARBA00022737"/>
    </source>
</evidence>
<dbReference type="PROSITE" id="PS00518">
    <property type="entry name" value="ZF_RING_1"/>
    <property type="match status" value="1"/>
</dbReference>
<dbReference type="PROSITE" id="PS51873">
    <property type="entry name" value="TRIAD"/>
    <property type="match status" value="1"/>
</dbReference>